<evidence type="ECO:0000313" key="2">
    <source>
        <dbReference type="EMBL" id="PZN81516.1"/>
    </source>
</evidence>
<dbReference type="AlphaFoldDB" id="A0A2W4RFA8"/>
<feature type="domain" description="HicB-like antitoxin of toxin-antitoxin system" evidence="1">
    <location>
        <begin position="11"/>
        <end position="64"/>
    </location>
</feature>
<dbReference type="Gene3D" id="3.30.160.250">
    <property type="match status" value="1"/>
</dbReference>
<dbReference type="InterPro" id="IPR051404">
    <property type="entry name" value="TA_system_antitoxin"/>
</dbReference>
<name>A0A2W4RFA8_9GAMM</name>
<comment type="caution">
    <text evidence="2">The sequence shown here is derived from an EMBL/GenBank/DDBJ whole genome shotgun (WGS) entry which is preliminary data.</text>
</comment>
<dbReference type="Proteomes" id="UP000249396">
    <property type="component" value="Unassembled WGS sequence"/>
</dbReference>
<reference evidence="2 3" key="1">
    <citation type="journal article" date="2018" name="Aquat. Microb. Ecol.">
        <title>Gammaproteobacterial methanotrophs dominate.</title>
        <authorList>
            <person name="Rissanen A.J."/>
            <person name="Saarenheimo J."/>
            <person name="Tiirola M."/>
            <person name="Peura S."/>
            <person name="Aalto S.L."/>
            <person name="Karvinen A."/>
            <person name="Nykanen H."/>
        </authorList>
    </citation>
    <scope>NUCLEOTIDE SEQUENCE [LARGE SCALE GENOMIC DNA]</scope>
    <source>
        <strain evidence="2">AMbin10</strain>
    </source>
</reference>
<proteinExistence type="predicted"/>
<evidence type="ECO:0000259" key="1">
    <source>
        <dbReference type="Pfam" id="PF15919"/>
    </source>
</evidence>
<sequence length="70" mass="7545">MNKYLVEIFWSNEDSGYIAIVPDLPGCSAYGDTLEEAAREIIDAQEAWLEACLASGESVPQPAAQARKAA</sequence>
<dbReference type="InterPro" id="IPR031807">
    <property type="entry name" value="HicB-like"/>
</dbReference>
<dbReference type="PANTHER" id="PTHR34504">
    <property type="entry name" value="ANTITOXIN HICB"/>
    <property type="match status" value="1"/>
</dbReference>
<dbReference type="Pfam" id="PF15919">
    <property type="entry name" value="HicB_lk_antitox"/>
    <property type="match status" value="1"/>
</dbReference>
<dbReference type="InterPro" id="IPR035069">
    <property type="entry name" value="TTHA1013/TTHA0281-like"/>
</dbReference>
<dbReference type="SUPFAM" id="SSF143100">
    <property type="entry name" value="TTHA1013/TTHA0281-like"/>
    <property type="match status" value="1"/>
</dbReference>
<accession>A0A2W4RFA8</accession>
<dbReference type="PANTHER" id="PTHR34504:SF2">
    <property type="entry name" value="UPF0150 PROTEIN SSL0259"/>
    <property type="match status" value="1"/>
</dbReference>
<gene>
    <name evidence="2" type="ORF">DM484_08335</name>
</gene>
<dbReference type="EMBL" id="QJPH01000268">
    <property type="protein sequence ID" value="PZN81516.1"/>
    <property type="molecule type" value="Genomic_DNA"/>
</dbReference>
<evidence type="ECO:0000313" key="3">
    <source>
        <dbReference type="Proteomes" id="UP000249396"/>
    </source>
</evidence>
<protein>
    <submittedName>
        <fullName evidence="2">Type II toxin-antitoxin system HicB family antitoxin</fullName>
    </submittedName>
</protein>
<organism evidence="2 3">
    <name type="scientific">Candidatus Methylumidiphilus alinenensis</name>
    <dbReference type="NCBI Taxonomy" id="2202197"/>
    <lineage>
        <taxon>Bacteria</taxon>
        <taxon>Pseudomonadati</taxon>
        <taxon>Pseudomonadota</taxon>
        <taxon>Gammaproteobacteria</taxon>
        <taxon>Methylococcales</taxon>
        <taxon>Candidatus Methylumidiphilus</taxon>
    </lineage>
</organism>